<reference evidence="2 3" key="1">
    <citation type="submission" date="2016-03" db="EMBL/GenBank/DDBJ databases">
        <title>Comparative genomics of the ectomycorrhizal sister species Rhizopogon vinicolor and Rhizopogon vesiculosus (Basidiomycota: Boletales) reveals a divergence of the mating type B locus.</title>
        <authorList>
            <person name="Mujic A.B."/>
            <person name="Kuo A."/>
            <person name="Tritt A."/>
            <person name="Lipzen A."/>
            <person name="Chen C."/>
            <person name="Johnson J."/>
            <person name="Sharma A."/>
            <person name="Barry K."/>
            <person name="Grigoriev I.V."/>
            <person name="Spatafora J.W."/>
        </authorList>
    </citation>
    <scope>NUCLEOTIDE SEQUENCE [LARGE SCALE GENOMIC DNA]</scope>
    <source>
        <strain evidence="2 3">AM-OR11-056</strain>
    </source>
</reference>
<protein>
    <recommendedName>
        <fullName evidence="1">DUF6589 domain-containing protein</fullName>
    </recommendedName>
</protein>
<sequence>MSLWSLSLNSNSERGSGLHKAETHEFDFSSYSDRDHVTFASPHPVNLLPTGPEYVTQQFMLGTVHIEEASYEGNDQLIREWLRQLNLDSLQEQQKTGLFRVIGWVGDQLTAERLRGLFKFRAQDLNSYERLDWMVVVFGWFHLQMAFANSLHKQYLGTNAGRGLMQAFTLLERKGLNSVQTRGPFHQNLHDAILLIAEAHFRAC</sequence>
<gene>
    <name evidence="2" type="ORF">AZE42_06702</name>
</gene>
<dbReference type="OrthoDB" id="2685600at2759"/>
<dbReference type="Proteomes" id="UP000183567">
    <property type="component" value="Unassembled WGS sequence"/>
</dbReference>
<comment type="caution">
    <text evidence="2">The sequence shown here is derived from an EMBL/GenBank/DDBJ whole genome shotgun (WGS) entry which is preliminary data.</text>
</comment>
<evidence type="ECO:0000313" key="3">
    <source>
        <dbReference type="Proteomes" id="UP000183567"/>
    </source>
</evidence>
<dbReference type="Pfam" id="PF20231">
    <property type="entry name" value="DUF6589"/>
    <property type="match status" value="1"/>
</dbReference>
<evidence type="ECO:0000313" key="2">
    <source>
        <dbReference type="EMBL" id="OJA12049.1"/>
    </source>
</evidence>
<organism evidence="2 3">
    <name type="scientific">Rhizopogon vesiculosus</name>
    <dbReference type="NCBI Taxonomy" id="180088"/>
    <lineage>
        <taxon>Eukaryota</taxon>
        <taxon>Fungi</taxon>
        <taxon>Dikarya</taxon>
        <taxon>Basidiomycota</taxon>
        <taxon>Agaricomycotina</taxon>
        <taxon>Agaricomycetes</taxon>
        <taxon>Agaricomycetidae</taxon>
        <taxon>Boletales</taxon>
        <taxon>Suillineae</taxon>
        <taxon>Rhizopogonaceae</taxon>
        <taxon>Rhizopogon</taxon>
    </lineage>
</organism>
<evidence type="ECO:0000259" key="1">
    <source>
        <dbReference type="Pfam" id="PF20231"/>
    </source>
</evidence>
<proteinExistence type="predicted"/>
<dbReference type="EMBL" id="LVVM01004824">
    <property type="protein sequence ID" value="OJA12049.1"/>
    <property type="molecule type" value="Genomic_DNA"/>
</dbReference>
<dbReference type="AlphaFoldDB" id="A0A1J8QEL7"/>
<name>A0A1J8QEL7_9AGAM</name>
<accession>A0A1J8QEL7</accession>
<dbReference type="STRING" id="180088.A0A1J8QEL7"/>
<feature type="domain" description="DUF6589" evidence="1">
    <location>
        <begin position="23"/>
        <end position="204"/>
    </location>
</feature>
<dbReference type="InterPro" id="IPR046496">
    <property type="entry name" value="DUF6589"/>
</dbReference>
<keyword evidence="3" id="KW-1185">Reference proteome</keyword>